<dbReference type="CDD" id="cd06336">
    <property type="entry name" value="PBP1_ABC_ligand_binding-like"/>
    <property type="match status" value="1"/>
</dbReference>
<comment type="caution">
    <text evidence="3">The sequence shown here is derived from an EMBL/GenBank/DDBJ whole genome shotgun (WGS) entry which is preliminary data.</text>
</comment>
<evidence type="ECO:0000256" key="2">
    <source>
        <dbReference type="ARBA" id="ARBA00022729"/>
    </source>
</evidence>
<dbReference type="Gene3D" id="3.40.50.2300">
    <property type="match status" value="2"/>
</dbReference>
<name>A0A226Q2T8_9BACL</name>
<reference evidence="3 4" key="1">
    <citation type="submission" date="2017-05" db="EMBL/GenBank/DDBJ databases">
        <title>The genome sequence of Geobacillus thermocatenulatus DSM 730.</title>
        <authorList>
            <person name="Ramaloko W.T."/>
            <person name="Koen N."/>
            <person name="Polliack S."/>
            <person name="Aliyu H."/>
            <person name="Lebre P."/>
            <person name="Mohr T."/>
            <person name="Oswald F."/>
            <person name="Zwick M."/>
            <person name="Neumann A."/>
            <person name="Syldatk C."/>
            <person name="Cowan D."/>
            <person name="De Maayer P."/>
        </authorList>
    </citation>
    <scope>NUCLEOTIDE SEQUENCE [LARGE SCALE GENOMIC DNA]</scope>
    <source>
        <strain evidence="3 4">BGSC 93A1</strain>
    </source>
</reference>
<comment type="similarity">
    <text evidence="1">Belongs to the leucine-binding protein family.</text>
</comment>
<keyword evidence="2" id="KW-0732">Signal</keyword>
<organism evidence="3 4">
    <name type="scientific">Geobacillus thermocatenulatus</name>
    <dbReference type="NCBI Taxonomy" id="33938"/>
    <lineage>
        <taxon>Bacteria</taxon>
        <taxon>Bacillati</taxon>
        <taxon>Bacillota</taxon>
        <taxon>Bacilli</taxon>
        <taxon>Bacillales</taxon>
        <taxon>Anoxybacillaceae</taxon>
        <taxon>Geobacillus</taxon>
        <taxon>Geobacillus thermoleovorans group</taxon>
    </lineage>
</organism>
<dbReference type="RefSeq" id="WP_047753137.1">
    <property type="nucleotide sequence ID" value="NZ_CP018058.1"/>
</dbReference>
<evidence type="ECO:0000313" key="4">
    <source>
        <dbReference type="Proteomes" id="UP000198378"/>
    </source>
</evidence>
<sequence>MKKRKWSIVAMMAAIMMLMLAACNSSTTNNNAGGGNNNNGGGGGAETGTVNIGYSGPLSGPAAYYGQRTLNGLKMAAEEINNSGGFEVKGKKYKINLVPLDDKYLPNETAANAKRLVQEHHTPIIFTPHSGGVMALQVFNQTDNFIIAAYTSEPKITQTGNKLTVRIPPRYDGYIPTFTDYAMKRFGKKLAALPTATQYGKDWTEKLLPYWEKQGGKVVYKSSIDFTKDTDFFTIVTNALKEKPDVLFIGGASEPTAKVAKQARELGFKGGFIIMDQAKLDEMKRVTGSYDMLEGSIGVMPLVESDEPAVPEFVKNYRAKFNEDPGSEAAYNYLALYAFVEAMKAAGTVDDPQAIREHMNDGLKNIPAEKKVYNVPSIGDDGGFESEIVVAAVENGKIVPIELIDK</sequence>
<dbReference type="PANTHER" id="PTHR30483:SF6">
    <property type="entry name" value="PERIPLASMIC BINDING PROTEIN OF ABC TRANSPORTER FOR NATURAL AMINO ACIDS"/>
    <property type="match status" value="1"/>
</dbReference>
<dbReference type="InterPro" id="IPR028082">
    <property type="entry name" value="Peripla_BP_I"/>
</dbReference>
<dbReference type="InterPro" id="IPR028081">
    <property type="entry name" value="Leu-bd"/>
</dbReference>
<proteinExistence type="inferred from homology"/>
<accession>A0A226Q2T8</accession>
<evidence type="ECO:0000313" key="3">
    <source>
        <dbReference type="EMBL" id="OXB85929.1"/>
    </source>
</evidence>
<dbReference type="PROSITE" id="PS51257">
    <property type="entry name" value="PROKAR_LIPOPROTEIN"/>
    <property type="match status" value="1"/>
</dbReference>
<dbReference type="Proteomes" id="UP000198378">
    <property type="component" value="Unassembled WGS sequence"/>
</dbReference>
<dbReference type="Pfam" id="PF13458">
    <property type="entry name" value="Peripla_BP_6"/>
    <property type="match status" value="1"/>
</dbReference>
<gene>
    <name evidence="3" type="ORF">B9L19_10060</name>
</gene>
<keyword evidence="4" id="KW-1185">Reference proteome</keyword>
<dbReference type="InterPro" id="IPR051010">
    <property type="entry name" value="BCAA_transport"/>
</dbReference>
<dbReference type="PANTHER" id="PTHR30483">
    <property type="entry name" value="LEUCINE-SPECIFIC-BINDING PROTEIN"/>
    <property type="match status" value="1"/>
</dbReference>
<evidence type="ECO:0000256" key="1">
    <source>
        <dbReference type="ARBA" id="ARBA00010062"/>
    </source>
</evidence>
<dbReference type="KEGG" id="gtm:GT3921_11110"/>
<dbReference type="SUPFAM" id="SSF53822">
    <property type="entry name" value="Periplasmic binding protein-like I"/>
    <property type="match status" value="1"/>
</dbReference>
<dbReference type="AlphaFoldDB" id="A0A226Q2T8"/>
<dbReference type="EMBL" id="NEWK01000002">
    <property type="protein sequence ID" value="OXB85929.1"/>
    <property type="molecule type" value="Genomic_DNA"/>
</dbReference>
<protein>
    <submittedName>
        <fullName evidence="3">Ethanolamine utilization protein EutJ</fullName>
    </submittedName>
</protein>